<dbReference type="CDD" id="cd12148">
    <property type="entry name" value="fungal_TF_MHR"/>
    <property type="match status" value="1"/>
</dbReference>
<accession>A0A9N8NI33</accession>
<dbReference type="Pfam" id="PF00172">
    <property type="entry name" value="Zn_clus"/>
    <property type="match status" value="1"/>
</dbReference>
<keyword evidence="4" id="KW-0804">Transcription</keyword>
<feature type="region of interest" description="Disordered" evidence="6">
    <location>
        <begin position="697"/>
        <end position="716"/>
    </location>
</feature>
<sequence length="767" mass="84607">MSSKKQLENDQEQSSETGPPMNKRRRIGLACNACRVRKSRCDGHRPSCSSCLSLGVSCLYEPGDSTTKVIVRKDYVSDLEQRVTSVEHNLQRLNDVLKGHLSPCNNGNTTNDLNNHNNRDSPCRQSSIAQCISVASPRPNARAKSAPNETCATGLEEPHDEDANTNGMAMTFVEEKTSAYYGEASNINFTQLLLRAMATVHGATPVAPSALNQAPVPGDGILANMSQNQQEVFVGGLATPESSPTALPSVQEMDSLLEIYFDTAGVVFPFICEDTMRSTYNECRLNGFTRARRTWLGTLNMIFAFASSFDRRDSVSSSAKRRFERANVFYKRATALCGELSKRVISLEIVHYLILVVLHCQGTQRSVQAWNNHGLVIRSAMALGLHCESSGASFDPVQQEFRRRTWVVIYCLDKVLSTAFGRPASIPDEQMNSFSRRESVTGLSPVSLSDPRVPVDLPGDFLSVSFRLYQVMSKSLVEQYGANLDHVDSGHDDMAPLKASGELRKQLRLWAGSLPGHLRVCQPEDECIGVNSQGNRLRVILTMRYHNLGILIHKPLLSATIRHLFQSEKRVDAPPPYMIQLAMAEAHECLRSAQLTIDIVHAVISADPTPKNNLGAWFFTLYYVFTASLAVSGRLLWAQHGQSIVDEVAVNHCKSLLSKAEEIFLKLDHENSLVLSCLEYIRRLARMCSLKEVLPSTHKGGSDMTSDTTGTAGGTADTMPFDADDMDAFQLFAAEMFDPSIFEGFHQSPVDGMSFTNGLWEGFPCGG</sequence>
<dbReference type="CDD" id="cd00067">
    <property type="entry name" value="GAL4"/>
    <property type="match status" value="1"/>
</dbReference>
<dbReference type="InterPro" id="IPR051127">
    <property type="entry name" value="Fungal_SecMet_Regulators"/>
</dbReference>
<dbReference type="GO" id="GO:0000978">
    <property type="term" value="F:RNA polymerase II cis-regulatory region sequence-specific DNA binding"/>
    <property type="evidence" value="ECO:0007669"/>
    <property type="project" value="TreeGrafter"/>
</dbReference>
<keyword evidence="2" id="KW-0805">Transcription regulation</keyword>
<dbReference type="GO" id="GO:0006351">
    <property type="term" value="P:DNA-templated transcription"/>
    <property type="evidence" value="ECO:0007669"/>
    <property type="project" value="InterPro"/>
</dbReference>
<dbReference type="GO" id="GO:0008270">
    <property type="term" value="F:zinc ion binding"/>
    <property type="evidence" value="ECO:0007669"/>
    <property type="project" value="InterPro"/>
</dbReference>
<dbReference type="GO" id="GO:0005634">
    <property type="term" value="C:nucleus"/>
    <property type="evidence" value="ECO:0007669"/>
    <property type="project" value="TreeGrafter"/>
</dbReference>
<keyword evidence="3" id="KW-0238">DNA-binding</keyword>
<evidence type="ECO:0000313" key="8">
    <source>
        <dbReference type="EMBL" id="CAG1964433.1"/>
    </source>
</evidence>
<dbReference type="SMART" id="SM00906">
    <property type="entry name" value="Fungal_trans"/>
    <property type="match status" value="1"/>
</dbReference>
<evidence type="ECO:0000256" key="5">
    <source>
        <dbReference type="ARBA" id="ARBA00023242"/>
    </source>
</evidence>
<organism evidence="8 9">
    <name type="scientific">Gibberella zeae</name>
    <name type="common">Wheat head blight fungus</name>
    <name type="synonym">Fusarium graminearum</name>
    <dbReference type="NCBI Taxonomy" id="5518"/>
    <lineage>
        <taxon>Eukaryota</taxon>
        <taxon>Fungi</taxon>
        <taxon>Dikarya</taxon>
        <taxon>Ascomycota</taxon>
        <taxon>Pezizomycotina</taxon>
        <taxon>Sordariomycetes</taxon>
        <taxon>Hypocreomycetidae</taxon>
        <taxon>Hypocreales</taxon>
        <taxon>Nectriaceae</taxon>
        <taxon>Fusarium</taxon>
    </lineage>
</organism>
<dbReference type="InterPro" id="IPR001138">
    <property type="entry name" value="Zn2Cys6_DnaBD"/>
</dbReference>
<evidence type="ECO:0000313" key="9">
    <source>
        <dbReference type="Proteomes" id="UP000746612"/>
    </source>
</evidence>
<dbReference type="GO" id="GO:0000981">
    <property type="term" value="F:DNA-binding transcription factor activity, RNA polymerase II-specific"/>
    <property type="evidence" value="ECO:0007669"/>
    <property type="project" value="InterPro"/>
</dbReference>
<evidence type="ECO:0000256" key="4">
    <source>
        <dbReference type="ARBA" id="ARBA00023163"/>
    </source>
</evidence>
<feature type="region of interest" description="Disordered" evidence="6">
    <location>
        <begin position="1"/>
        <end position="24"/>
    </location>
</feature>
<evidence type="ECO:0000256" key="2">
    <source>
        <dbReference type="ARBA" id="ARBA00023015"/>
    </source>
</evidence>
<feature type="compositionally biased region" description="Low complexity" evidence="6">
    <location>
        <begin position="702"/>
        <end position="716"/>
    </location>
</feature>
<keyword evidence="1" id="KW-0479">Metal-binding</keyword>
<reference evidence="8" key="1">
    <citation type="submission" date="2021-03" db="EMBL/GenBank/DDBJ databases">
        <authorList>
            <person name="Alouane T."/>
            <person name="Langin T."/>
            <person name="Bonhomme L."/>
        </authorList>
    </citation>
    <scope>NUCLEOTIDE SEQUENCE</scope>
    <source>
        <strain evidence="8">MDC_Fg202</strain>
    </source>
</reference>
<protein>
    <recommendedName>
        <fullName evidence="7">Zn(2)-C6 fungal-type domain-containing protein</fullName>
    </recommendedName>
</protein>
<dbReference type="Proteomes" id="UP000746612">
    <property type="component" value="Unassembled WGS sequence"/>
</dbReference>
<dbReference type="SMART" id="SM00066">
    <property type="entry name" value="GAL4"/>
    <property type="match status" value="1"/>
</dbReference>
<dbReference type="PANTHER" id="PTHR47424:SF3">
    <property type="entry name" value="REGULATORY PROTEIN GAL4"/>
    <property type="match status" value="1"/>
</dbReference>
<comment type="caution">
    <text evidence="8">The sequence shown here is derived from an EMBL/GenBank/DDBJ whole genome shotgun (WGS) entry which is preliminary data.</text>
</comment>
<dbReference type="AlphaFoldDB" id="A0A9N8NI33"/>
<dbReference type="InterPro" id="IPR036864">
    <property type="entry name" value="Zn2-C6_fun-type_DNA-bd_sf"/>
</dbReference>
<dbReference type="Pfam" id="PF04082">
    <property type="entry name" value="Fungal_trans"/>
    <property type="match status" value="1"/>
</dbReference>
<proteinExistence type="predicted"/>
<keyword evidence="5" id="KW-0539">Nucleus</keyword>
<gene>
    <name evidence="8" type="ORF">MDCFG202_LOCUS19989</name>
</gene>
<feature type="domain" description="Zn(2)-C6 fungal-type" evidence="7">
    <location>
        <begin position="30"/>
        <end position="60"/>
    </location>
</feature>
<evidence type="ECO:0000256" key="3">
    <source>
        <dbReference type="ARBA" id="ARBA00023125"/>
    </source>
</evidence>
<dbReference type="SUPFAM" id="SSF57701">
    <property type="entry name" value="Zn2/Cys6 DNA-binding domain"/>
    <property type="match status" value="1"/>
</dbReference>
<dbReference type="PROSITE" id="PS50048">
    <property type="entry name" value="ZN2_CY6_FUNGAL_2"/>
    <property type="match status" value="1"/>
</dbReference>
<dbReference type="PROSITE" id="PS00463">
    <property type="entry name" value="ZN2_CY6_FUNGAL_1"/>
    <property type="match status" value="1"/>
</dbReference>
<evidence type="ECO:0000256" key="6">
    <source>
        <dbReference type="SAM" id="MobiDB-lite"/>
    </source>
</evidence>
<evidence type="ECO:0000259" key="7">
    <source>
        <dbReference type="PROSITE" id="PS50048"/>
    </source>
</evidence>
<dbReference type="Gene3D" id="4.10.240.10">
    <property type="entry name" value="Zn(2)-C6 fungal-type DNA-binding domain"/>
    <property type="match status" value="1"/>
</dbReference>
<dbReference type="EMBL" id="CAJPIJ010000054">
    <property type="protein sequence ID" value="CAG1964433.1"/>
    <property type="molecule type" value="Genomic_DNA"/>
</dbReference>
<dbReference type="GO" id="GO:0000435">
    <property type="term" value="P:positive regulation of transcription from RNA polymerase II promoter by galactose"/>
    <property type="evidence" value="ECO:0007669"/>
    <property type="project" value="TreeGrafter"/>
</dbReference>
<dbReference type="InterPro" id="IPR007219">
    <property type="entry name" value="XnlR_reg_dom"/>
</dbReference>
<name>A0A9N8NI33_GIBZA</name>
<evidence type="ECO:0000256" key="1">
    <source>
        <dbReference type="ARBA" id="ARBA00022723"/>
    </source>
</evidence>
<dbReference type="PANTHER" id="PTHR47424">
    <property type="entry name" value="REGULATORY PROTEIN GAL4"/>
    <property type="match status" value="1"/>
</dbReference>